<proteinExistence type="predicted"/>
<dbReference type="Pfam" id="PF00069">
    <property type="entry name" value="Pkinase"/>
    <property type="match status" value="1"/>
</dbReference>
<evidence type="ECO:0000256" key="4">
    <source>
        <dbReference type="ARBA" id="ARBA00022741"/>
    </source>
</evidence>
<evidence type="ECO:0000256" key="6">
    <source>
        <dbReference type="ARBA" id="ARBA00022840"/>
    </source>
</evidence>
<keyword evidence="6" id="KW-0067">ATP-binding</keyword>
<dbReference type="GO" id="GO:0005634">
    <property type="term" value="C:nucleus"/>
    <property type="evidence" value="ECO:0007669"/>
    <property type="project" value="TreeGrafter"/>
</dbReference>
<evidence type="ECO:0000256" key="9">
    <source>
        <dbReference type="SAM" id="MobiDB-lite"/>
    </source>
</evidence>
<organism evidence="11 12">
    <name type="scientific">Orbilia oligospora</name>
    <name type="common">Nematode-trapping fungus</name>
    <name type="synonym">Arthrobotrys oligospora</name>
    <dbReference type="NCBI Taxonomy" id="2813651"/>
    <lineage>
        <taxon>Eukaryota</taxon>
        <taxon>Fungi</taxon>
        <taxon>Dikarya</taxon>
        <taxon>Ascomycota</taxon>
        <taxon>Pezizomycotina</taxon>
        <taxon>Orbiliomycetes</taxon>
        <taxon>Orbiliales</taxon>
        <taxon>Orbiliaceae</taxon>
        <taxon>Orbilia</taxon>
    </lineage>
</organism>
<keyword evidence="5 11" id="KW-0418">Kinase</keyword>
<evidence type="ECO:0000256" key="3">
    <source>
        <dbReference type="ARBA" id="ARBA00022679"/>
    </source>
</evidence>
<dbReference type="GO" id="GO:0004674">
    <property type="term" value="F:protein serine/threonine kinase activity"/>
    <property type="evidence" value="ECO:0007669"/>
    <property type="project" value="UniProtKB-KW"/>
</dbReference>
<evidence type="ECO:0000256" key="8">
    <source>
        <dbReference type="ARBA" id="ARBA00048679"/>
    </source>
</evidence>
<keyword evidence="4" id="KW-0547">Nucleotide-binding</keyword>
<dbReference type="PROSITE" id="PS50011">
    <property type="entry name" value="PROTEIN_KINASE_DOM"/>
    <property type="match status" value="1"/>
</dbReference>
<feature type="domain" description="Protein kinase" evidence="10">
    <location>
        <begin position="141"/>
        <end position="500"/>
    </location>
</feature>
<dbReference type="Gene3D" id="3.30.200.20">
    <property type="entry name" value="Phosphorylase Kinase, domain 1"/>
    <property type="match status" value="1"/>
</dbReference>
<dbReference type="InterPro" id="IPR000719">
    <property type="entry name" value="Prot_kinase_dom"/>
</dbReference>
<evidence type="ECO:0000256" key="1">
    <source>
        <dbReference type="ARBA" id="ARBA00012513"/>
    </source>
</evidence>
<comment type="catalytic activity">
    <reaction evidence="8">
        <text>L-seryl-[protein] + ATP = O-phospho-L-seryl-[protein] + ADP + H(+)</text>
        <dbReference type="Rhea" id="RHEA:17989"/>
        <dbReference type="Rhea" id="RHEA-COMP:9863"/>
        <dbReference type="Rhea" id="RHEA-COMP:11604"/>
        <dbReference type="ChEBI" id="CHEBI:15378"/>
        <dbReference type="ChEBI" id="CHEBI:29999"/>
        <dbReference type="ChEBI" id="CHEBI:30616"/>
        <dbReference type="ChEBI" id="CHEBI:83421"/>
        <dbReference type="ChEBI" id="CHEBI:456216"/>
        <dbReference type="EC" id="2.7.11.1"/>
    </reaction>
</comment>
<feature type="region of interest" description="Disordered" evidence="9">
    <location>
        <begin position="1"/>
        <end position="77"/>
    </location>
</feature>
<dbReference type="GO" id="GO:0005524">
    <property type="term" value="F:ATP binding"/>
    <property type="evidence" value="ECO:0007669"/>
    <property type="project" value="UniProtKB-KW"/>
</dbReference>
<name>A0A7C8KBT7_ORBOL</name>
<sequence length="547" mass="61745">MNPDPKVTDKNETPEQPKPSSRPPPWPNSRPVGYGSFSWDLNHHSIEGPPPPILVKSPYQTKDSNASKSQDIDEVSLTKSSPAPISLRKAYVAPVGFYLAQFGYGAAHLASDEGLRNPTPGSESGDTPGVYSLPKSYGKDFKVRRKVGAGAFGVVAVVRVISADDGGIAHGFRLRPGTELIAKKISANPSRKHTMYSREWKILDTLRGHRNILHAICTQRPRPNNPFGHIFMEYCDLGDVRRLQNKYQDRFIAKMRQNGLCRARLPKKLLWLERVPGPLAYEIMTSIARGLAWMHYGVCDWPLDSAIDPNWIPIMHNDIKADNVLMVSRQPGDDCPYPIFKIGDLGGATRLGTVAFVGNSVTASPERLRGCLRIPSVPEDDIFSLGAMMFQVALDVYPFRYDEVPSIHLVLGGPDETFEPITCPEICRDPQLDHFKAPRCTDDGDVSRCEMQTQIKSLKWTKLKHSPPHAGWWHQLVLHCLEIERRDRPNVIEVLERLYLGRRGRREDNVGNPLVLWDPFWLSKEAQENFKARENEFDAIWLQHLEK</sequence>
<dbReference type="InterPro" id="IPR011009">
    <property type="entry name" value="Kinase-like_dom_sf"/>
</dbReference>
<evidence type="ECO:0000313" key="11">
    <source>
        <dbReference type="EMBL" id="TGJ62437.1"/>
    </source>
</evidence>
<dbReference type="PROSITE" id="PS00108">
    <property type="entry name" value="PROTEIN_KINASE_ST"/>
    <property type="match status" value="1"/>
</dbReference>
<comment type="caution">
    <text evidence="11">The sequence shown here is derived from an EMBL/GenBank/DDBJ whole genome shotgun (WGS) entry which is preliminary data.</text>
</comment>
<dbReference type="Proteomes" id="UP000297595">
    <property type="component" value="Unassembled WGS sequence"/>
</dbReference>
<protein>
    <recommendedName>
        <fullName evidence="1">non-specific serine/threonine protein kinase</fullName>
        <ecNumber evidence="1">2.7.11.1</ecNumber>
    </recommendedName>
</protein>
<gene>
    <name evidence="11" type="primary">KIN3_1</name>
    <name evidence="11" type="ORF">EYR41_002417</name>
</gene>
<keyword evidence="3" id="KW-0808">Transferase</keyword>
<dbReference type="EMBL" id="SOZJ01000010">
    <property type="protein sequence ID" value="TGJ62437.1"/>
    <property type="molecule type" value="Genomic_DNA"/>
</dbReference>
<evidence type="ECO:0000256" key="5">
    <source>
        <dbReference type="ARBA" id="ARBA00022777"/>
    </source>
</evidence>
<evidence type="ECO:0000259" key="10">
    <source>
        <dbReference type="PROSITE" id="PS50011"/>
    </source>
</evidence>
<accession>A0A7C8KBT7</accession>
<dbReference type="Gene3D" id="1.10.510.10">
    <property type="entry name" value="Transferase(Phosphotransferase) domain 1"/>
    <property type="match status" value="1"/>
</dbReference>
<dbReference type="InterPro" id="IPR008271">
    <property type="entry name" value="Ser/Thr_kinase_AS"/>
</dbReference>
<evidence type="ECO:0000256" key="2">
    <source>
        <dbReference type="ARBA" id="ARBA00022527"/>
    </source>
</evidence>
<evidence type="ECO:0000256" key="7">
    <source>
        <dbReference type="ARBA" id="ARBA00047899"/>
    </source>
</evidence>
<dbReference type="PANTHER" id="PTHR43671">
    <property type="entry name" value="SERINE/THREONINE-PROTEIN KINASE NEK"/>
    <property type="match status" value="1"/>
</dbReference>
<feature type="compositionally biased region" description="Basic and acidic residues" evidence="9">
    <location>
        <begin position="1"/>
        <end position="15"/>
    </location>
</feature>
<dbReference type="EC" id="2.7.11.1" evidence="1"/>
<keyword evidence="2 11" id="KW-0723">Serine/threonine-protein kinase</keyword>
<dbReference type="SMART" id="SM00220">
    <property type="entry name" value="S_TKc"/>
    <property type="match status" value="1"/>
</dbReference>
<dbReference type="PANTHER" id="PTHR43671:SF98">
    <property type="entry name" value="SERINE_THREONINE-PROTEIN KINASE NEK11"/>
    <property type="match status" value="1"/>
</dbReference>
<reference evidence="11 12" key="1">
    <citation type="submission" date="2019-03" db="EMBL/GenBank/DDBJ databases">
        <title>Nematode-trapping fungi genome.</title>
        <authorList>
            <person name="Vidal-Diez De Ulzurrun G."/>
        </authorList>
    </citation>
    <scope>NUCLEOTIDE SEQUENCE [LARGE SCALE GENOMIC DNA]</scope>
    <source>
        <strain evidence="11 12">TWF154</strain>
    </source>
</reference>
<feature type="compositionally biased region" description="Polar residues" evidence="9">
    <location>
        <begin position="58"/>
        <end position="69"/>
    </location>
</feature>
<feature type="compositionally biased region" description="Pro residues" evidence="9">
    <location>
        <begin position="16"/>
        <end position="28"/>
    </location>
</feature>
<dbReference type="SUPFAM" id="SSF56112">
    <property type="entry name" value="Protein kinase-like (PK-like)"/>
    <property type="match status" value="1"/>
</dbReference>
<comment type="catalytic activity">
    <reaction evidence="7">
        <text>L-threonyl-[protein] + ATP = O-phospho-L-threonyl-[protein] + ADP + H(+)</text>
        <dbReference type="Rhea" id="RHEA:46608"/>
        <dbReference type="Rhea" id="RHEA-COMP:11060"/>
        <dbReference type="Rhea" id="RHEA-COMP:11605"/>
        <dbReference type="ChEBI" id="CHEBI:15378"/>
        <dbReference type="ChEBI" id="CHEBI:30013"/>
        <dbReference type="ChEBI" id="CHEBI:30616"/>
        <dbReference type="ChEBI" id="CHEBI:61977"/>
        <dbReference type="ChEBI" id="CHEBI:456216"/>
        <dbReference type="EC" id="2.7.11.1"/>
    </reaction>
</comment>
<dbReference type="InterPro" id="IPR050660">
    <property type="entry name" value="NEK_Ser/Thr_kinase"/>
</dbReference>
<dbReference type="AlphaFoldDB" id="A0A7C8KBT7"/>
<evidence type="ECO:0000313" key="12">
    <source>
        <dbReference type="Proteomes" id="UP000297595"/>
    </source>
</evidence>